<evidence type="ECO:0000313" key="1">
    <source>
        <dbReference type="EMBL" id="SVD33467.1"/>
    </source>
</evidence>
<name>A0A382UHD3_9ZZZZ</name>
<proteinExistence type="predicted"/>
<gene>
    <name evidence="1" type="ORF">METZ01_LOCUS386321</name>
</gene>
<accession>A0A382UHD3</accession>
<organism evidence="1">
    <name type="scientific">marine metagenome</name>
    <dbReference type="NCBI Taxonomy" id="408172"/>
    <lineage>
        <taxon>unclassified sequences</taxon>
        <taxon>metagenomes</taxon>
        <taxon>ecological metagenomes</taxon>
    </lineage>
</organism>
<reference evidence="1" key="1">
    <citation type="submission" date="2018-05" db="EMBL/GenBank/DDBJ databases">
        <authorList>
            <person name="Lanie J.A."/>
            <person name="Ng W.-L."/>
            <person name="Kazmierczak K.M."/>
            <person name="Andrzejewski T.M."/>
            <person name="Davidsen T.M."/>
            <person name="Wayne K.J."/>
            <person name="Tettelin H."/>
            <person name="Glass J.I."/>
            <person name="Rusch D."/>
            <person name="Podicherti R."/>
            <person name="Tsui H.-C.T."/>
            <person name="Winkler M.E."/>
        </authorList>
    </citation>
    <scope>NUCLEOTIDE SEQUENCE</scope>
</reference>
<protein>
    <submittedName>
        <fullName evidence="1">Uncharacterized protein</fullName>
    </submittedName>
</protein>
<dbReference type="EMBL" id="UINC01144140">
    <property type="protein sequence ID" value="SVD33467.1"/>
    <property type="molecule type" value="Genomic_DNA"/>
</dbReference>
<sequence>MYNFLSEFLRASNEIIRFSVKDFYLIMKQSTEDLTKHTAVFQNCI</sequence>
<dbReference type="AlphaFoldDB" id="A0A382UHD3"/>